<dbReference type="InterPro" id="IPR027417">
    <property type="entry name" value="P-loop_NTPase"/>
</dbReference>
<evidence type="ECO:0000313" key="4">
    <source>
        <dbReference type="Proteomes" id="UP000650511"/>
    </source>
</evidence>
<dbReference type="RefSeq" id="WP_130650197.1">
    <property type="nucleotide sequence ID" value="NZ_BMHA01000014.1"/>
</dbReference>
<sequence length="695" mass="75576">MTANSKPPRKRGGQPSSARANGRRLVAVPDDEDEQAWDEFDDDAAVYPYVDAAGELLFEVVREPDKRFRQRRPDGKGGSVWKLGDVERVAYRLPRVLEAVANGERIHVCEGEKDVGALEEAGEVATCNPGGAGKNLATLDVLRGAAEVWVWQDRDDVGRSHAAKVVARLADHVASIRVVEAAQGKDAADHLAAGYGVEGAVEVKVKAQPEASPYESPDRRLQAVVGALKAQQTDVHQWEARCPGHDDRNPSLSITLGEDGYPKLHCHAGCTEDDGWPGFRTLLLETVGVPSWALGKADEDAVEVELKRLLGELDEADRDHIGRMLTKEQLHALEPPDWLVDGYLPRVGVAVLYGQPGIGKTLELIAISESVARGAAWHGRPTRQGAVVFYEGEGLAEFGPRIRAYEAKHAHDGDEAPMLFDAEGIDLTSLPSLAATVRTVRRLAKDSPYPVRLLVVEPLIENMSGDENAEGMDAASRGLRALARALDLCVLVGHHTNASGERARGNDKLRARVHSMFRMEPLGTASNARAIVAEKQRNGPLLALEVLMVEAAGSVVFQHVREVSSDEFVSQRDERREQAQQMKRAARKEADRSKARELLSAAITDNPGASQKKVVSACKSKGIGTGALEDELEAMRQDGAVRVETGPGTMKRHFPTVRERAAMTVARRTQMPDPPDPGSTPGRGRRPRRRTSNLS</sequence>
<dbReference type="EMBL" id="BMHA01000014">
    <property type="protein sequence ID" value="GGI09030.1"/>
    <property type="molecule type" value="Genomic_DNA"/>
</dbReference>
<dbReference type="CDD" id="cd01029">
    <property type="entry name" value="TOPRIM_primases"/>
    <property type="match status" value="1"/>
</dbReference>
<proteinExistence type="predicted"/>
<reference evidence="3" key="2">
    <citation type="submission" date="2020-09" db="EMBL/GenBank/DDBJ databases">
        <authorList>
            <person name="Sun Q."/>
            <person name="Zhou Y."/>
        </authorList>
    </citation>
    <scope>NUCLEOTIDE SEQUENCE</scope>
    <source>
        <strain evidence="3">CGMCC 1.14988</strain>
    </source>
</reference>
<feature type="region of interest" description="Disordered" evidence="1">
    <location>
        <begin position="571"/>
        <end position="593"/>
    </location>
</feature>
<dbReference type="Gene3D" id="3.40.50.300">
    <property type="entry name" value="P-loop containing nucleotide triphosphate hydrolases"/>
    <property type="match status" value="1"/>
</dbReference>
<evidence type="ECO:0000256" key="1">
    <source>
        <dbReference type="SAM" id="MobiDB-lite"/>
    </source>
</evidence>
<dbReference type="Gene3D" id="3.40.1360.10">
    <property type="match status" value="1"/>
</dbReference>
<dbReference type="Pfam" id="PF13362">
    <property type="entry name" value="Toprim_3"/>
    <property type="match status" value="1"/>
</dbReference>
<feature type="domain" description="Toprim" evidence="2">
    <location>
        <begin position="106"/>
        <end position="192"/>
    </location>
</feature>
<feature type="region of interest" description="Disordered" evidence="1">
    <location>
        <begin position="1"/>
        <end position="26"/>
    </location>
</feature>
<dbReference type="Pfam" id="PF13481">
    <property type="entry name" value="AAA_25"/>
    <property type="match status" value="1"/>
</dbReference>
<dbReference type="OrthoDB" id="4934928at2"/>
<dbReference type="AlphaFoldDB" id="A0A8J3AAF7"/>
<keyword evidence="4" id="KW-1185">Reference proteome</keyword>
<accession>A0A8J3AAF7</accession>
<evidence type="ECO:0000259" key="2">
    <source>
        <dbReference type="Pfam" id="PF13362"/>
    </source>
</evidence>
<comment type="caution">
    <text evidence="3">The sequence shown here is derived from an EMBL/GenBank/DDBJ whole genome shotgun (WGS) entry which is preliminary data.</text>
</comment>
<dbReference type="InterPro" id="IPR034154">
    <property type="entry name" value="TOPRIM_DnaG/twinkle"/>
</dbReference>
<feature type="compositionally biased region" description="Basic residues" evidence="1">
    <location>
        <begin position="683"/>
        <end position="695"/>
    </location>
</feature>
<name>A0A8J3AAF7_9ACTN</name>
<reference evidence="3" key="1">
    <citation type="journal article" date="2014" name="Int. J. Syst. Evol. Microbiol.">
        <title>Complete genome sequence of Corynebacterium casei LMG S-19264T (=DSM 44701T), isolated from a smear-ripened cheese.</title>
        <authorList>
            <consortium name="US DOE Joint Genome Institute (JGI-PGF)"/>
            <person name="Walter F."/>
            <person name="Albersmeier A."/>
            <person name="Kalinowski J."/>
            <person name="Ruckert C."/>
        </authorList>
    </citation>
    <scope>NUCLEOTIDE SEQUENCE</scope>
    <source>
        <strain evidence="3">CGMCC 1.14988</strain>
    </source>
</reference>
<protein>
    <recommendedName>
        <fullName evidence="2">Toprim domain-containing protein</fullName>
    </recommendedName>
</protein>
<dbReference type="InterPro" id="IPR006171">
    <property type="entry name" value="TOPRIM_dom"/>
</dbReference>
<dbReference type="SUPFAM" id="SSF56731">
    <property type="entry name" value="DNA primase core"/>
    <property type="match status" value="1"/>
</dbReference>
<evidence type="ECO:0000313" key="3">
    <source>
        <dbReference type="EMBL" id="GGI09030.1"/>
    </source>
</evidence>
<dbReference type="SUPFAM" id="SSF52540">
    <property type="entry name" value="P-loop containing nucleoside triphosphate hydrolases"/>
    <property type="match status" value="1"/>
</dbReference>
<gene>
    <name evidence="3" type="ORF">GCM10011354_32040</name>
</gene>
<organism evidence="3 4">
    <name type="scientific">Egicoccus halophilus</name>
    <dbReference type="NCBI Taxonomy" id="1670830"/>
    <lineage>
        <taxon>Bacteria</taxon>
        <taxon>Bacillati</taxon>
        <taxon>Actinomycetota</taxon>
        <taxon>Nitriliruptoria</taxon>
        <taxon>Egicoccales</taxon>
        <taxon>Egicoccaceae</taxon>
        <taxon>Egicoccus</taxon>
    </lineage>
</organism>
<feature type="region of interest" description="Disordered" evidence="1">
    <location>
        <begin position="665"/>
        <end position="695"/>
    </location>
</feature>
<dbReference type="Proteomes" id="UP000650511">
    <property type="component" value="Unassembled WGS sequence"/>
</dbReference>